<dbReference type="PANTHER" id="PTHR42891">
    <property type="entry name" value="D-GLYCERO-BETA-D-MANNO-HEPTOSE-1,7-BISPHOSPHATE 7-PHOSPHATASE"/>
    <property type="match status" value="1"/>
</dbReference>
<protein>
    <submittedName>
        <fullName evidence="1">HAD-IIIA family hydrolase</fullName>
    </submittedName>
</protein>
<proteinExistence type="predicted"/>
<dbReference type="InterPro" id="IPR036412">
    <property type="entry name" value="HAD-like_sf"/>
</dbReference>
<dbReference type="InterPro" id="IPR004446">
    <property type="entry name" value="Heptose_bisP_phosphatase"/>
</dbReference>
<name>A0AA96CXG3_9BACT</name>
<dbReference type="PANTHER" id="PTHR42891:SF1">
    <property type="entry name" value="D-GLYCERO-BETA-D-MANNO-HEPTOSE-1,7-BISPHOSPHATE 7-PHOSPHATASE"/>
    <property type="match status" value="1"/>
</dbReference>
<dbReference type="GO" id="GO:0005975">
    <property type="term" value="P:carbohydrate metabolic process"/>
    <property type="evidence" value="ECO:0007669"/>
    <property type="project" value="InterPro"/>
</dbReference>
<organism evidence="1">
    <name type="scientific">Arcobacter sp. AZ-2023</name>
    <dbReference type="NCBI Taxonomy" id="3074453"/>
    <lineage>
        <taxon>Bacteria</taxon>
        <taxon>Pseudomonadati</taxon>
        <taxon>Campylobacterota</taxon>
        <taxon>Epsilonproteobacteria</taxon>
        <taxon>Campylobacterales</taxon>
        <taxon>Arcobacteraceae</taxon>
        <taxon>Arcobacter</taxon>
    </lineage>
</organism>
<reference evidence="1" key="1">
    <citation type="submission" date="2023-09" db="EMBL/GenBank/DDBJ databases">
        <title>Arcobacter tbilisiensis sp. nov. isolated from chicken meat in Tbilisi, Georgia.</title>
        <authorList>
            <person name="Matthias R."/>
            <person name="Zautner A.E."/>
        </authorList>
    </citation>
    <scope>NUCLEOTIDE SEQUENCE</scope>
    <source>
        <strain evidence="1">LEO 107</strain>
    </source>
</reference>
<dbReference type="GO" id="GO:0016791">
    <property type="term" value="F:phosphatase activity"/>
    <property type="evidence" value="ECO:0007669"/>
    <property type="project" value="InterPro"/>
</dbReference>
<dbReference type="NCBIfam" id="TIGR01662">
    <property type="entry name" value="HAD-SF-IIIA"/>
    <property type="match status" value="1"/>
</dbReference>
<dbReference type="SUPFAM" id="SSF56784">
    <property type="entry name" value="HAD-like"/>
    <property type="match status" value="1"/>
</dbReference>
<dbReference type="InterPro" id="IPR023214">
    <property type="entry name" value="HAD_sf"/>
</dbReference>
<gene>
    <name evidence="1" type="ORF">RJG54_02980</name>
</gene>
<dbReference type="InterPro" id="IPR006549">
    <property type="entry name" value="HAD-SF_hydro_IIIA"/>
</dbReference>
<accession>A0AA96CXG3</accession>
<dbReference type="AlphaFoldDB" id="A0AA96CXG3"/>
<sequence>MQKKIIYLDRDGVINEDFGYVSKIENFKFVNGVFEACKEFLDLGYEIIVVTNQSGIGRNYYSEDEFLELTKHMKNEFKKKILIF</sequence>
<dbReference type="EMBL" id="CP134846">
    <property type="protein sequence ID" value="WNL17365.1"/>
    <property type="molecule type" value="Genomic_DNA"/>
</dbReference>
<evidence type="ECO:0000313" key="1">
    <source>
        <dbReference type="EMBL" id="WNL17365.1"/>
    </source>
</evidence>
<keyword evidence="1" id="KW-0378">Hydrolase</keyword>
<dbReference type="Gene3D" id="3.40.50.1000">
    <property type="entry name" value="HAD superfamily/HAD-like"/>
    <property type="match status" value="1"/>
</dbReference>